<dbReference type="GO" id="GO:0016020">
    <property type="term" value="C:membrane"/>
    <property type="evidence" value="ECO:0007669"/>
    <property type="project" value="GOC"/>
</dbReference>
<comment type="similarity">
    <text evidence="3">Belongs to the thioester dehydratase family. FabZ subfamily.</text>
</comment>
<evidence type="ECO:0000313" key="12">
    <source>
        <dbReference type="Proteomes" id="UP000183461"/>
    </source>
</evidence>
<dbReference type="PANTHER" id="PTHR30272:SF1">
    <property type="entry name" value="3-HYDROXYACYL-[ACYL-CARRIER-PROTEIN] DEHYDRATASE"/>
    <property type="match status" value="1"/>
</dbReference>
<proteinExistence type="inferred from homology"/>
<comment type="subcellular location">
    <subcellularLocation>
        <location evidence="2">Cytoplasm</location>
    </subcellularLocation>
</comment>
<reference evidence="11 12" key="1">
    <citation type="submission" date="2016-11" db="EMBL/GenBank/DDBJ databases">
        <authorList>
            <person name="Jaros S."/>
            <person name="Januszkiewicz K."/>
            <person name="Wedrychowicz H."/>
        </authorList>
    </citation>
    <scope>NUCLEOTIDE SEQUENCE [LARGE SCALE GENOMIC DNA]</scope>
    <source>
        <strain evidence="11 12">YL228</strain>
    </source>
</reference>
<protein>
    <recommendedName>
        <fullName evidence="4">3-hydroxyacyl-[acyl-carrier-protein] dehydratase</fullName>
        <ecNumber evidence="4">4.2.1.59</ecNumber>
    </recommendedName>
</protein>
<gene>
    <name evidence="11" type="ORF">SAMN02910280_2144</name>
</gene>
<evidence type="ECO:0000256" key="2">
    <source>
        <dbReference type="ARBA" id="ARBA00004496"/>
    </source>
</evidence>
<organism evidence="11 12">
    <name type="scientific">Ruminococcus flavefaciens</name>
    <dbReference type="NCBI Taxonomy" id="1265"/>
    <lineage>
        <taxon>Bacteria</taxon>
        <taxon>Bacillati</taxon>
        <taxon>Bacillota</taxon>
        <taxon>Clostridia</taxon>
        <taxon>Eubacteriales</taxon>
        <taxon>Oscillospiraceae</taxon>
        <taxon>Ruminococcus</taxon>
    </lineage>
</organism>
<dbReference type="InterPro" id="IPR029069">
    <property type="entry name" value="HotDog_dom_sf"/>
</dbReference>
<comment type="function">
    <text evidence="10">Involved in unsaturated fatty acids biosynthesis. Catalyzes the dehydration of short chain beta-hydroxyacyl-ACPs and long chain saturated and unsaturated beta-hydroxyacyl-ACPs.</text>
</comment>
<name>A0A1K1NPE8_RUMFL</name>
<dbReference type="EC" id="4.2.1.59" evidence="4"/>
<dbReference type="NCBIfam" id="NF000582">
    <property type="entry name" value="PRK00006.1"/>
    <property type="match status" value="1"/>
</dbReference>
<comment type="catalytic activity">
    <reaction evidence="1">
        <text>a (3R)-hydroxyacyl-[ACP] = a (2E)-enoyl-[ACP] + H2O</text>
        <dbReference type="Rhea" id="RHEA:13097"/>
        <dbReference type="Rhea" id="RHEA-COMP:9925"/>
        <dbReference type="Rhea" id="RHEA-COMP:9945"/>
        <dbReference type="ChEBI" id="CHEBI:15377"/>
        <dbReference type="ChEBI" id="CHEBI:78784"/>
        <dbReference type="ChEBI" id="CHEBI:78827"/>
        <dbReference type="EC" id="4.2.1.59"/>
    </reaction>
</comment>
<keyword evidence="9" id="KW-0456">Lyase</keyword>
<evidence type="ECO:0000256" key="4">
    <source>
        <dbReference type="ARBA" id="ARBA00013167"/>
    </source>
</evidence>
<dbReference type="Proteomes" id="UP000183461">
    <property type="component" value="Unassembled WGS sequence"/>
</dbReference>
<dbReference type="GO" id="GO:0009245">
    <property type="term" value="P:lipid A biosynthetic process"/>
    <property type="evidence" value="ECO:0007669"/>
    <property type="project" value="UniProtKB-KW"/>
</dbReference>
<evidence type="ECO:0000256" key="7">
    <source>
        <dbReference type="ARBA" id="ARBA00022556"/>
    </source>
</evidence>
<evidence type="ECO:0000256" key="3">
    <source>
        <dbReference type="ARBA" id="ARBA00009174"/>
    </source>
</evidence>
<evidence type="ECO:0000256" key="5">
    <source>
        <dbReference type="ARBA" id="ARBA00022490"/>
    </source>
</evidence>
<evidence type="ECO:0000256" key="8">
    <source>
        <dbReference type="ARBA" id="ARBA00023098"/>
    </source>
</evidence>
<dbReference type="GO" id="GO:0019171">
    <property type="term" value="F:(3R)-hydroxyacyl-[acyl-carrier-protein] dehydratase activity"/>
    <property type="evidence" value="ECO:0007669"/>
    <property type="project" value="UniProtKB-EC"/>
</dbReference>
<dbReference type="FunFam" id="3.10.129.10:FF:000001">
    <property type="entry name" value="3-hydroxyacyl-[acyl-carrier-protein] dehydratase FabZ"/>
    <property type="match status" value="1"/>
</dbReference>
<dbReference type="RefSeq" id="WP_037324149.1">
    <property type="nucleotide sequence ID" value="NZ_CACVNT010000009.1"/>
</dbReference>
<keyword evidence="6" id="KW-0444">Lipid biosynthesis</keyword>
<dbReference type="Gene3D" id="3.10.129.10">
    <property type="entry name" value="Hotdog Thioesterase"/>
    <property type="match status" value="1"/>
</dbReference>
<evidence type="ECO:0000256" key="10">
    <source>
        <dbReference type="ARBA" id="ARBA00025049"/>
    </source>
</evidence>
<dbReference type="SUPFAM" id="SSF54637">
    <property type="entry name" value="Thioesterase/thiol ester dehydrase-isomerase"/>
    <property type="match status" value="1"/>
</dbReference>
<dbReference type="CDD" id="cd01288">
    <property type="entry name" value="FabZ"/>
    <property type="match status" value="1"/>
</dbReference>
<dbReference type="GO" id="GO:0005737">
    <property type="term" value="C:cytoplasm"/>
    <property type="evidence" value="ECO:0007669"/>
    <property type="project" value="UniProtKB-SubCell"/>
</dbReference>
<evidence type="ECO:0000256" key="1">
    <source>
        <dbReference type="ARBA" id="ARBA00001055"/>
    </source>
</evidence>
<dbReference type="PANTHER" id="PTHR30272">
    <property type="entry name" value="3-HYDROXYACYL-[ACYL-CARRIER-PROTEIN] DEHYDRATASE"/>
    <property type="match status" value="1"/>
</dbReference>
<dbReference type="InterPro" id="IPR013114">
    <property type="entry name" value="FabA_FabZ"/>
</dbReference>
<keyword evidence="8" id="KW-0443">Lipid metabolism</keyword>
<dbReference type="EMBL" id="FPIP01000005">
    <property type="protein sequence ID" value="SFW37199.1"/>
    <property type="molecule type" value="Genomic_DNA"/>
</dbReference>
<evidence type="ECO:0000256" key="6">
    <source>
        <dbReference type="ARBA" id="ARBA00022516"/>
    </source>
</evidence>
<evidence type="ECO:0000256" key="9">
    <source>
        <dbReference type="ARBA" id="ARBA00023239"/>
    </source>
</evidence>
<dbReference type="AlphaFoldDB" id="A0A1K1NPE8"/>
<keyword evidence="7" id="KW-0441">Lipid A biosynthesis</keyword>
<accession>A0A1K1NPE8</accession>
<sequence>MADILMNKEQIMEIIPHRDPFLLIDEIVDMEVGVKVHARKYIKEEDFWFKGHFPGYPVTPGVLMVEMLAQAGAVCMLSKPEFKGKLGLFGGIDKAKFRRQVVPGDVLDLEVEMIRQRGPVGTGKATASVGGEKAVSCEITFVITDNK</sequence>
<keyword evidence="5" id="KW-0963">Cytoplasm</keyword>
<evidence type="ECO:0000313" key="11">
    <source>
        <dbReference type="EMBL" id="SFW37199.1"/>
    </source>
</evidence>
<dbReference type="Pfam" id="PF07977">
    <property type="entry name" value="FabA"/>
    <property type="match status" value="1"/>
</dbReference>